<name>A0A7J5BT33_9MICO</name>
<dbReference type="PANTHER" id="PTHR30346">
    <property type="entry name" value="TRANSCRIPTIONAL DUAL REGULATOR HCAR-RELATED"/>
    <property type="match status" value="1"/>
</dbReference>
<dbReference type="CDD" id="cd08414">
    <property type="entry name" value="PBP2_LTTR_aromatics_like"/>
    <property type="match status" value="1"/>
</dbReference>
<protein>
    <submittedName>
        <fullName evidence="6">LysR family transcriptional regulator</fullName>
    </submittedName>
</protein>
<dbReference type="AlphaFoldDB" id="A0A7J5BT33"/>
<evidence type="ECO:0000256" key="1">
    <source>
        <dbReference type="ARBA" id="ARBA00009437"/>
    </source>
</evidence>
<evidence type="ECO:0000256" key="2">
    <source>
        <dbReference type="ARBA" id="ARBA00023015"/>
    </source>
</evidence>
<dbReference type="Gene3D" id="1.10.10.10">
    <property type="entry name" value="Winged helix-like DNA-binding domain superfamily/Winged helix DNA-binding domain"/>
    <property type="match status" value="1"/>
</dbReference>
<dbReference type="Pfam" id="PF00126">
    <property type="entry name" value="HTH_1"/>
    <property type="match status" value="1"/>
</dbReference>
<dbReference type="InterPro" id="IPR000847">
    <property type="entry name" value="LysR_HTH_N"/>
</dbReference>
<dbReference type="FunFam" id="1.10.10.10:FF:000001">
    <property type="entry name" value="LysR family transcriptional regulator"/>
    <property type="match status" value="1"/>
</dbReference>
<dbReference type="OrthoDB" id="3181812at2"/>
<dbReference type="PRINTS" id="PR00039">
    <property type="entry name" value="HTHLYSR"/>
</dbReference>
<comment type="similarity">
    <text evidence="1">Belongs to the LysR transcriptional regulatory family.</text>
</comment>
<dbReference type="PROSITE" id="PS50931">
    <property type="entry name" value="HTH_LYSR"/>
    <property type="match status" value="1"/>
</dbReference>
<dbReference type="GO" id="GO:0003677">
    <property type="term" value="F:DNA binding"/>
    <property type="evidence" value="ECO:0007669"/>
    <property type="project" value="UniProtKB-KW"/>
</dbReference>
<dbReference type="SUPFAM" id="SSF46785">
    <property type="entry name" value="Winged helix' DNA-binding domain"/>
    <property type="match status" value="1"/>
</dbReference>
<keyword evidence="4" id="KW-0804">Transcription</keyword>
<feature type="domain" description="HTH lysR-type" evidence="5">
    <location>
        <begin position="3"/>
        <end position="60"/>
    </location>
</feature>
<reference evidence="6 7" key="1">
    <citation type="submission" date="2019-09" db="EMBL/GenBank/DDBJ databases">
        <title>Phylogeny of genus Pseudoclavibacter and closely related genus.</title>
        <authorList>
            <person name="Li Y."/>
        </authorList>
    </citation>
    <scope>NUCLEOTIDE SEQUENCE [LARGE SCALE GENOMIC DNA]</scope>
    <source>
        <strain evidence="6 7">DSM 23821</strain>
    </source>
</reference>
<dbReference type="GO" id="GO:0032993">
    <property type="term" value="C:protein-DNA complex"/>
    <property type="evidence" value="ECO:0007669"/>
    <property type="project" value="TreeGrafter"/>
</dbReference>
<sequence>MDVELRHLRAFVAVARESSFTAAASSLHVTQPALSRTVRRLEELVGVRLLERTTRSVTLTPAGTRFLARATDVFATLELALDEAKSGRELRLGFSWALPDPWFAECVEAFERSEGARVRVVRRDDIAAALARNEIDAALVRHEIRARGVRQRNLFDEPRVAAVSARSSLARRRTIDWDELRDHTIIVNTGSGSTRPELWAAGREPGDVVECGNYDEWITLVAADRGVGATPRSAASTYAHAGVVFVPLVDAPRVPLRLVRPADRSDELVDRFVAIGIAAHAAADDDGERAPHER</sequence>
<evidence type="ECO:0000313" key="6">
    <source>
        <dbReference type="EMBL" id="KAB1656352.1"/>
    </source>
</evidence>
<dbReference type="EMBL" id="WBJZ01000012">
    <property type="protein sequence ID" value="KAB1656352.1"/>
    <property type="molecule type" value="Genomic_DNA"/>
</dbReference>
<proteinExistence type="inferred from homology"/>
<dbReference type="InterPro" id="IPR036390">
    <property type="entry name" value="WH_DNA-bd_sf"/>
</dbReference>
<keyword evidence="2" id="KW-0805">Transcription regulation</keyword>
<dbReference type="SUPFAM" id="SSF53850">
    <property type="entry name" value="Periplasmic binding protein-like II"/>
    <property type="match status" value="1"/>
</dbReference>
<dbReference type="InterPro" id="IPR036388">
    <property type="entry name" value="WH-like_DNA-bd_sf"/>
</dbReference>
<comment type="caution">
    <text evidence="6">The sequence shown here is derived from an EMBL/GenBank/DDBJ whole genome shotgun (WGS) entry which is preliminary data.</text>
</comment>
<keyword evidence="3" id="KW-0238">DNA-binding</keyword>
<keyword evidence="7" id="KW-1185">Reference proteome</keyword>
<accession>A0A7J5BT33</accession>
<evidence type="ECO:0000259" key="5">
    <source>
        <dbReference type="PROSITE" id="PS50931"/>
    </source>
</evidence>
<evidence type="ECO:0000256" key="4">
    <source>
        <dbReference type="ARBA" id="ARBA00023163"/>
    </source>
</evidence>
<dbReference type="Gene3D" id="3.40.190.10">
    <property type="entry name" value="Periplasmic binding protein-like II"/>
    <property type="match status" value="2"/>
</dbReference>
<dbReference type="Pfam" id="PF03466">
    <property type="entry name" value="LysR_substrate"/>
    <property type="match status" value="1"/>
</dbReference>
<dbReference type="InterPro" id="IPR005119">
    <property type="entry name" value="LysR_subst-bd"/>
</dbReference>
<evidence type="ECO:0000256" key="3">
    <source>
        <dbReference type="ARBA" id="ARBA00023125"/>
    </source>
</evidence>
<gene>
    <name evidence="6" type="ORF">F8O01_10830</name>
</gene>
<dbReference type="GO" id="GO:0003700">
    <property type="term" value="F:DNA-binding transcription factor activity"/>
    <property type="evidence" value="ECO:0007669"/>
    <property type="project" value="InterPro"/>
</dbReference>
<evidence type="ECO:0000313" key="7">
    <source>
        <dbReference type="Proteomes" id="UP000467240"/>
    </source>
</evidence>
<dbReference type="Proteomes" id="UP000467240">
    <property type="component" value="Unassembled WGS sequence"/>
</dbReference>
<dbReference type="RefSeq" id="WP_158040878.1">
    <property type="nucleotide sequence ID" value="NZ_JACCFV010000001.1"/>
</dbReference>
<organism evidence="6 7">
    <name type="scientific">Pseudoclavibacter chungangensis</name>
    <dbReference type="NCBI Taxonomy" id="587635"/>
    <lineage>
        <taxon>Bacteria</taxon>
        <taxon>Bacillati</taxon>
        <taxon>Actinomycetota</taxon>
        <taxon>Actinomycetes</taxon>
        <taxon>Micrococcales</taxon>
        <taxon>Microbacteriaceae</taxon>
        <taxon>Pseudoclavibacter</taxon>
    </lineage>
</organism>
<dbReference type="PANTHER" id="PTHR30346:SF0">
    <property type="entry name" value="HCA OPERON TRANSCRIPTIONAL ACTIVATOR HCAR"/>
    <property type="match status" value="1"/>
</dbReference>